<name>A0AAX2HA78_9PSED</name>
<dbReference type="EMBL" id="OBKZ01000022">
    <property type="protein sequence ID" value="SOB53134.1"/>
    <property type="molecule type" value="Genomic_DNA"/>
</dbReference>
<accession>A0AAX2HA78</accession>
<dbReference type="Proteomes" id="UP000219564">
    <property type="component" value="Unassembled WGS sequence"/>
</dbReference>
<evidence type="ECO:0000313" key="1">
    <source>
        <dbReference type="EMBL" id="SOB53134.1"/>
    </source>
</evidence>
<comment type="caution">
    <text evidence="1">The sequence shown here is derived from an EMBL/GenBank/DDBJ whole genome shotgun (WGS) entry which is preliminary data.</text>
</comment>
<evidence type="ECO:0000313" key="2">
    <source>
        <dbReference type="Proteomes" id="UP000219564"/>
    </source>
</evidence>
<gene>
    <name evidence="1" type="ORF">PLUA15_290021</name>
</gene>
<proteinExistence type="predicted"/>
<protein>
    <submittedName>
        <fullName evidence="1">Uncharacterized protein</fullName>
    </submittedName>
</protein>
<dbReference type="AlphaFoldDB" id="A0AAX2HA78"/>
<reference evidence="1 2" key="1">
    <citation type="submission" date="2017-08" db="EMBL/GenBank/DDBJ databases">
        <authorList>
            <person name="Chaillou S."/>
        </authorList>
    </citation>
    <scope>NUCLEOTIDE SEQUENCE [LARGE SCALE GENOMIC DNA]</scope>
    <source>
        <strain evidence="1 2">MFPA15A1205</strain>
    </source>
</reference>
<sequence>MSILMITPHVSVFFVAQMITQAGKICRFDITGAFLRALRTCRCLIGAWIFRRVSD</sequence>
<organism evidence="1 2">
    <name type="scientific">Pseudomonas lundensis</name>
    <dbReference type="NCBI Taxonomy" id="86185"/>
    <lineage>
        <taxon>Bacteria</taxon>
        <taxon>Pseudomonadati</taxon>
        <taxon>Pseudomonadota</taxon>
        <taxon>Gammaproteobacteria</taxon>
        <taxon>Pseudomonadales</taxon>
        <taxon>Pseudomonadaceae</taxon>
        <taxon>Pseudomonas</taxon>
    </lineage>
</organism>